<organism evidence="3 4">
    <name type="scientific">Lactobacillus equicursoris</name>
    <dbReference type="NCBI Taxonomy" id="420645"/>
    <lineage>
        <taxon>Bacteria</taxon>
        <taxon>Bacillati</taxon>
        <taxon>Bacillota</taxon>
        <taxon>Bacilli</taxon>
        <taxon>Lactobacillales</taxon>
        <taxon>Lactobacillaceae</taxon>
        <taxon>Lactobacillus</taxon>
    </lineage>
</organism>
<comment type="caution">
    <text evidence="3">The sequence shown here is derived from an EMBL/GenBank/DDBJ whole genome shotgun (WGS) entry which is preliminary data.</text>
</comment>
<proteinExistence type="predicted"/>
<evidence type="ECO:0000313" key="4">
    <source>
        <dbReference type="Proteomes" id="UP000452141"/>
    </source>
</evidence>
<feature type="domain" description="S-layer protein C-terminal" evidence="2">
    <location>
        <begin position="46"/>
        <end position="97"/>
    </location>
</feature>
<accession>A0A844FLW8</accession>
<evidence type="ECO:0000259" key="2">
    <source>
        <dbReference type="Pfam" id="PF03217"/>
    </source>
</evidence>
<feature type="chain" id="PRO_5032397076" evidence="1">
    <location>
        <begin position="38"/>
        <end position="189"/>
    </location>
</feature>
<dbReference type="EMBL" id="VUMW01000004">
    <property type="protein sequence ID" value="MST79329.1"/>
    <property type="molecule type" value="Genomic_DNA"/>
</dbReference>
<name>A0A844FLW8_9LACO</name>
<protein>
    <submittedName>
        <fullName evidence="3">N-acetylmuramoyl-L-alanine amidase</fullName>
    </submittedName>
</protein>
<dbReference type="AlphaFoldDB" id="A0A844FLW8"/>
<dbReference type="PROSITE" id="PS51257">
    <property type="entry name" value="PROKAR_LIPOPROTEIN"/>
    <property type="match status" value="1"/>
</dbReference>
<dbReference type="Pfam" id="PF03217">
    <property type="entry name" value="SlpA"/>
    <property type="match status" value="2"/>
</dbReference>
<dbReference type="InterPro" id="IPR024968">
    <property type="entry name" value="SlpA_C_lactobacillus"/>
</dbReference>
<keyword evidence="1" id="KW-0732">Signal</keyword>
<reference evidence="3 4" key="1">
    <citation type="submission" date="2019-08" db="EMBL/GenBank/DDBJ databases">
        <title>In-depth cultivation of the pig gut microbiome towards novel bacterial diversity and tailored functional studies.</title>
        <authorList>
            <person name="Wylensek D."/>
            <person name="Hitch T.C.A."/>
            <person name="Clavel T."/>
        </authorList>
    </citation>
    <scope>NUCLEOTIDE SEQUENCE [LARGE SCALE GENOMIC DNA]</scope>
    <source>
        <strain evidence="3 4">WCA-470BD-2E</strain>
    </source>
</reference>
<sequence length="189" mass="20705">MNLSRKIFSLKIKPRQLAKLACGLGLLAGIGACGAKAASADDETYYKTAMVNSYVYDQTGNRLKVKKITAGQAVLCHSNLIYVNDKPYIMIGNNKYVAYMNVVGLDVQLKHNSYIYNSKGIRRKYLGSLVKNGSVTLYGGPRRLKYGGKSKYWSIGVGLYIKASNIKIPKTTVAADPTTQNQTTSSHPL</sequence>
<dbReference type="RefSeq" id="WP_154486428.1">
    <property type="nucleotide sequence ID" value="NZ_VUMW01000004.1"/>
</dbReference>
<feature type="domain" description="S-layer protein C-terminal" evidence="2">
    <location>
        <begin position="105"/>
        <end position="164"/>
    </location>
</feature>
<evidence type="ECO:0000313" key="3">
    <source>
        <dbReference type="EMBL" id="MST79329.1"/>
    </source>
</evidence>
<evidence type="ECO:0000256" key="1">
    <source>
        <dbReference type="SAM" id="SignalP"/>
    </source>
</evidence>
<dbReference type="Proteomes" id="UP000452141">
    <property type="component" value="Unassembled WGS sequence"/>
</dbReference>
<feature type="signal peptide" evidence="1">
    <location>
        <begin position="1"/>
        <end position="37"/>
    </location>
</feature>
<gene>
    <name evidence="3" type="ORF">FYJ61_02280</name>
</gene>